<evidence type="ECO:0000259" key="1">
    <source>
        <dbReference type="Pfam" id="PF13649"/>
    </source>
</evidence>
<dbReference type="EMBL" id="CP015163">
    <property type="protein sequence ID" value="AXB43268.1"/>
    <property type="molecule type" value="Genomic_DNA"/>
</dbReference>
<keyword evidence="2" id="KW-0489">Methyltransferase</keyword>
<dbReference type="RefSeq" id="WP_113692511.1">
    <property type="nucleotide sequence ID" value="NZ_CP015163.1"/>
</dbReference>
<feature type="domain" description="Methyltransferase" evidence="1">
    <location>
        <begin position="55"/>
        <end position="149"/>
    </location>
</feature>
<dbReference type="KEGG" id="aab:A4R43_12485"/>
<protein>
    <submittedName>
        <fullName evidence="2">Ubiquinone biosynthesis methyltransferase UbiE</fullName>
    </submittedName>
</protein>
<dbReference type="SUPFAM" id="SSF53335">
    <property type="entry name" value="S-adenosyl-L-methionine-dependent methyltransferases"/>
    <property type="match status" value="1"/>
</dbReference>
<dbReference type="InterPro" id="IPR029063">
    <property type="entry name" value="SAM-dependent_MTases_sf"/>
</dbReference>
<keyword evidence="2" id="KW-0808">Transferase</keyword>
<dbReference type="GO" id="GO:0008168">
    <property type="term" value="F:methyltransferase activity"/>
    <property type="evidence" value="ECO:0007669"/>
    <property type="project" value="UniProtKB-KW"/>
</dbReference>
<dbReference type="InterPro" id="IPR050508">
    <property type="entry name" value="Methyltransf_Superfamily"/>
</dbReference>
<dbReference type="Gene3D" id="3.40.50.150">
    <property type="entry name" value="Vaccinia Virus protein VP39"/>
    <property type="match status" value="1"/>
</dbReference>
<dbReference type="AlphaFoldDB" id="A0A344L5E4"/>
<dbReference type="InterPro" id="IPR041698">
    <property type="entry name" value="Methyltransf_25"/>
</dbReference>
<dbReference type="GO" id="GO:0032259">
    <property type="term" value="P:methylation"/>
    <property type="evidence" value="ECO:0007669"/>
    <property type="project" value="UniProtKB-KW"/>
</dbReference>
<gene>
    <name evidence="2" type="ORF">A4R43_12485</name>
</gene>
<keyword evidence="3" id="KW-1185">Reference proteome</keyword>
<dbReference type="Proteomes" id="UP000250434">
    <property type="component" value="Chromosome"/>
</dbReference>
<organism evidence="2 3">
    <name type="scientific">Amycolatopsis albispora</name>
    <dbReference type="NCBI Taxonomy" id="1804986"/>
    <lineage>
        <taxon>Bacteria</taxon>
        <taxon>Bacillati</taxon>
        <taxon>Actinomycetota</taxon>
        <taxon>Actinomycetes</taxon>
        <taxon>Pseudonocardiales</taxon>
        <taxon>Pseudonocardiaceae</taxon>
        <taxon>Amycolatopsis</taxon>
    </lineage>
</organism>
<dbReference type="PANTHER" id="PTHR42912">
    <property type="entry name" value="METHYLTRANSFERASE"/>
    <property type="match status" value="1"/>
</dbReference>
<keyword evidence="2" id="KW-0830">Ubiquinone</keyword>
<dbReference type="CDD" id="cd02440">
    <property type="entry name" value="AdoMet_MTases"/>
    <property type="match status" value="1"/>
</dbReference>
<proteinExistence type="predicted"/>
<accession>A0A344L5E4</accession>
<evidence type="ECO:0000313" key="2">
    <source>
        <dbReference type="EMBL" id="AXB43268.1"/>
    </source>
</evidence>
<evidence type="ECO:0000313" key="3">
    <source>
        <dbReference type="Proteomes" id="UP000250434"/>
    </source>
</evidence>
<sequence>MTTHTHRQKDLIADIYHRIASEYDDRIPGFTALDATFSDTEISFVLDRVGPEDQVLDLGCGTGRITLPVARRAGSVTGFDLTGSMLEQAARKAGEENLQVRFEQGDMADLPFPDDSFDVVVSVLALMHVPPADHPAVFAEIRRVLRPGGRLLLGVKNAVFERFSSADRFATVDITDVENKELVFTGTQGGAEFRAPWHSFSPDDLKRLTAVAGLVPVTIRGNIPISAWLADSVLDNGDLAGAVRTLEALLGDLPPLNHLGYHLLVEAVKPAVPS</sequence>
<name>A0A344L5E4_9PSEU</name>
<dbReference type="Pfam" id="PF13649">
    <property type="entry name" value="Methyltransf_25"/>
    <property type="match status" value="1"/>
</dbReference>
<reference evidence="2 3" key="1">
    <citation type="submission" date="2016-04" db="EMBL/GenBank/DDBJ databases">
        <title>Complete genome sequence and analysis of deep-sea sediment isolate, Amycolatopsis sp. WP1.</title>
        <authorList>
            <person name="Wang H."/>
            <person name="Chen S."/>
            <person name="Wu Q."/>
        </authorList>
    </citation>
    <scope>NUCLEOTIDE SEQUENCE [LARGE SCALE GENOMIC DNA]</scope>
    <source>
        <strain evidence="2 3">WP1</strain>
    </source>
</reference>
<dbReference type="OrthoDB" id="9797252at2"/>